<feature type="transmembrane region" description="Helical" evidence="6">
    <location>
        <begin position="107"/>
        <end position="127"/>
    </location>
</feature>
<gene>
    <name evidence="7" type="ORF">BOKJ2_LOCUS8171</name>
</gene>
<protein>
    <recommendedName>
        <fullName evidence="9">Transmembrane protein 115</fullName>
    </recommendedName>
</protein>
<accession>A0A811KT91</accession>
<dbReference type="Proteomes" id="UP000783686">
    <property type="component" value="Unassembled WGS sequence"/>
</dbReference>
<feature type="region of interest" description="Disordered" evidence="5">
    <location>
        <begin position="303"/>
        <end position="344"/>
    </location>
</feature>
<dbReference type="OrthoDB" id="73612at2759"/>
<evidence type="ECO:0000256" key="6">
    <source>
        <dbReference type="SAM" id="Phobius"/>
    </source>
</evidence>
<keyword evidence="8" id="KW-1185">Reference proteome</keyword>
<dbReference type="PANTHER" id="PTHR13377:SF3">
    <property type="entry name" value="TRANSMEMBRANE PROTEIN 115"/>
    <property type="match status" value="1"/>
</dbReference>
<evidence type="ECO:0000256" key="3">
    <source>
        <dbReference type="ARBA" id="ARBA00022989"/>
    </source>
</evidence>
<dbReference type="GO" id="GO:0005794">
    <property type="term" value="C:Golgi apparatus"/>
    <property type="evidence" value="ECO:0007669"/>
    <property type="project" value="TreeGrafter"/>
</dbReference>
<sequence>MRMNIDPVLIQHKFQVWKAWFIAEKPVYQLSVGVLFIGFLLSLISPLYNFFSFTSSSLFLLHVWRPFTAAIAETNVFMLLWSVLAFHQLTEVISPLWGLLEILKFGLIVHLSSLVALSLISLGCFSLFGAVDFFYFEKLNGLASVNVAALVAVKQFLPDTVLITTSKGRLKNNHLPLSALTVVILAYFVGLVRFGVIFQVAMGIQVSWTYLRFIQVRDSRPDEKGDQSDHFAWHTLFPRITQPVAQILGRICYRTLVKLKLFKKVDKMILPQLNEEAMFELDLDREAERKRQIALRELQSRLMQQKRSSPIPPSRSNQQLAPVLEAKEPQSLPEKLPPLDLGVE</sequence>
<organism evidence="7 8">
    <name type="scientific">Bursaphelenchus okinawaensis</name>
    <dbReference type="NCBI Taxonomy" id="465554"/>
    <lineage>
        <taxon>Eukaryota</taxon>
        <taxon>Metazoa</taxon>
        <taxon>Ecdysozoa</taxon>
        <taxon>Nematoda</taxon>
        <taxon>Chromadorea</taxon>
        <taxon>Rhabditida</taxon>
        <taxon>Tylenchina</taxon>
        <taxon>Tylenchomorpha</taxon>
        <taxon>Aphelenchoidea</taxon>
        <taxon>Aphelenchoididae</taxon>
        <taxon>Bursaphelenchus</taxon>
    </lineage>
</organism>
<dbReference type="AlphaFoldDB" id="A0A811KT91"/>
<feature type="transmembrane region" description="Helical" evidence="6">
    <location>
        <begin position="27"/>
        <end position="51"/>
    </location>
</feature>
<dbReference type="EMBL" id="CAJFCW020000004">
    <property type="protein sequence ID" value="CAG9112206.1"/>
    <property type="molecule type" value="Genomic_DNA"/>
</dbReference>
<dbReference type="PANTHER" id="PTHR13377">
    <property type="entry name" value="PLACENTAL PROTEIN 6"/>
    <property type="match status" value="1"/>
</dbReference>
<keyword evidence="4 6" id="KW-0472">Membrane</keyword>
<proteinExistence type="predicted"/>
<dbReference type="EMBL" id="CAJFDH010000004">
    <property type="protein sequence ID" value="CAD5218961.1"/>
    <property type="molecule type" value="Genomic_DNA"/>
</dbReference>
<feature type="transmembrane region" description="Helical" evidence="6">
    <location>
        <begin position="177"/>
        <end position="202"/>
    </location>
</feature>
<evidence type="ECO:0000313" key="7">
    <source>
        <dbReference type="EMBL" id="CAD5218961.1"/>
    </source>
</evidence>
<dbReference type="GO" id="GO:0006890">
    <property type="term" value="P:retrograde vesicle-mediated transport, Golgi to endoplasmic reticulum"/>
    <property type="evidence" value="ECO:0007669"/>
    <property type="project" value="InterPro"/>
</dbReference>
<name>A0A811KT91_9BILA</name>
<evidence type="ECO:0000256" key="5">
    <source>
        <dbReference type="SAM" id="MobiDB-lite"/>
    </source>
</evidence>
<feature type="transmembrane region" description="Helical" evidence="6">
    <location>
        <begin position="63"/>
        <end position="87"/>
    </location>
</feature>
<evidence type="ECO:0008006" key="9">
    <source>
        <dbReference type="Google" id="ProtNLM"/>
    </source>
</evidence>
<feature type="compositionally biased region" description="Polar residues" evidence="5">
    <location>
        <begin position="303"/>
        <end position="320"/>
    </location>
</feature>
<keyword evidence="3 6" id="KW-1133">Transmembrane helix</keyword>
<dbReference type="Pfam" id="PF08551">
    <property type="entry name" value="DUF1751"/>
    <property type="match status" value="1"/>
</dbReference>
<dbReference type="SMART" id="SM01160">
    <property type="entry name" value="DUF1751"/>
    <property type="match status" value="1"/>
</dbReference>
<evidence type="ECO:0000313" key="8">
    <source>
        <dbReference type="Proteomes" id="UP000614601"/>
    </source>
</evidence>
<reference evidence="7" key="1">
    <citation type="submission" date="2020-09" db="EMBL/GenBank/DDBJ databases">
        <authorList>
            <person name="Kikuchi T."/>
        </authorList>
    </citation>
    <scope>NUCLEOTIDE SEQUENCE</scope>
    <source>
        <strain evidence="7">SH1</strain>
    </source>
</reference>
<evidence type="ECO:0000256" key="2">
    <source>
        <dbReference type="ARBA" id="ARBA00022692"/>
    </source>
</evidence>
<comment type="subcellular location">
    <subcellularLocation>
        <location evidence="1">Membrane</location>
        <topology evidence="1">Multi-pass membrane protein</topology>
    </subcellularLocation>
</comment>
<dbReference type="Proteomes" id="UP000614601">
    <property type="component" value="Unassembled WGS sequence"/>
</dbReference>
<dbReference type="GO" id="GO:0016020">
    <property type="term" value="C:membrane"/>
    <property type="evidence" value="ECO:0007669"/>
    <property type="project" value="UniProtKB-SubCell"/>
</dbReference>
<evidence type="ECO:0000256" key="4">
    <source>
        <dbReference type="ARBA" id="ARBA00023136"/>
    </source>
</evidence>
<keyword evidence="2 6" id="KW-0812">Transmembrane</keyword>
<dbReference type="InterPro" id="IPR013861">
    <property type="entry name" value="TMEM115/Pdh1/Rbl19"/>
</dbReference>
<evidence type="ECO:0000256" key="1">
    <source>
        <dbReference type="ARBA" id="ARBA00004141"/>
    </source>
</evidence>
<comment type="caution">
    <text evidence="7">The sequence shown here is derived from an EMBL/GenBank/DDBJ whole genome shotgun (WGS) entry which is preliminary data.</text>
</comment>